<protein>
    <submittedName>
        <fullName evidence="2">Uncharacterized protein</fullName>
    </submittedName>
</protein>
<dbReference type="EMBL" id="DQ073796">
    <property type="protein sequence ID" value="AAY78593.1"/>
    <property type="molecule type" value="Genomic_DNA"/>
</dbReference>
<keyword evidence="1" id="KW-0812">Transmembrane</keyword>
<name>Q4PKF3_9BACT</name>
<dbReference type="AlphaFoldDB" id="Q4PKF3"/>
<feature type="transmembrane region" description="Helical" evidence="1">
    <location>
        <begin position="12"/>
        <end position="31"/>
    </location>
</feature>
<reference evidence="2" key="1">
    <citation type="journal article" date="2005" name="PLoS Biol.">
        <title>New insights into metabolic properties of marine bacteria encoding proteorhodopsins.</title>
        <authorList>
            <person name="Sabehi G."/>
            <person name="Loy A."/>
            <person name="Jung K.H."/>
            <person name="Partha R."/>
            <person name="Spudich J.L."/>
            <person name="Isaacson T."/>
            <person name="Hirschberg J."/>
            <person name="Wagner M."/>
            <person name="Beja O."/>
        </authorList>
    </citation>
    <scope>NUCLEOTIDE SEQUENCE</scope>
</reference>
<sequence>MEELFNPNLLTSKLIIITFIEVLILIAILALKKTYKEKLKILIPFDISLNIFGFSLIILFGLVLFTLNYFIYQYSSFTLMIFTAVIISILYIEMGIILSRNFFVKFFDNQLPKEIIYFIGFILMINAGYFTIMFILRIIKANTLI</sequence>
<evidence type="ECO:0000313" key="2">
    <source>
        <dbReference type="EMBL" id="AAY78593.1"/>
    </source>
</evidence>
<proteinExistence type="predicted"/>
<keyword evidence="1" id="KW-1133">Transmembrane helix</keyword>
<organism evidence="2">
    <name type="scientific">uncultured bacterium MedeBAC82F10</name>
    <dbReference type="NCBI Taxonomy" id="332272"/>
    <lineage>
        <taxon>Bacteria</taxon>
        <taxon>environmental samples</taxon>
    </lineage>
</organism>
<keyword evidence="1" id="KW-0472">Membrane</keyword>
<feature type="transmembrane region" description="Helical" evidence="1">
    <location>
        <begin position="77"/>
        <end position="103"/>
    </location>
</feature>
<evidence type="ECO:0000256" key="1">
    <source>
        <dbReference type="SAM" id="Phobius"/>
    </source>
</evidence>
<accession>Q4PKF3</accession>
<feature type="transmembrane region" description="Helical" evidence="1">
    <location>
        <begin position="115"/>
        <end position="139"/>
    </location>
</feature>
<feature type="transmembrane region" description="Helical" evidence="1">
    <location>
        <begin position="51"/>
        <end position="71"/>
    </location>
</feature>